<gene>
    <name evidence="6" type="ORF">OOZ53_14510</name>
</gene>
<keyword evidence="3" id="KW-0408">Iron</keyword>
<dbReference type="Proteomes" id="UP001148313">
    <property type="component" value="Unassembled WGS sequence"/>
</dbReference>
<keyword evidence="2" id="KW-0378">Hydrolase</keyword>
<dbReference type="InterPro" id="IPR029052">
    <property type="entry name" value="Metallo-depent_PP-like"/>
</dbReference>
<dbReference type="CDD" id="cd07402">
    <property type="entry name" value="MPP_GpdQ"/>
    <property type="match status" value="1"/>
</dbReference>
<dbReference type="EMBL" id="JAPJZH010000008">
    <property type="protein sequence ID" value="MDA4846573.1"/>
    <property type="molecule type" value="Genomic_DNA"/>
</dbReference>
<comment type="caution">
    <text evidence="6">The sequence shown here is derived from an EMBL/GenBank/DDBJ whole genome shotgun (WGS) entry which is preliminary data.</text>
</comment>
<evidence type="ECO:0000259" key="5">
    <source>
        <dbReference type="Pfam" id="PF00149"/>
    </source>
</evidence>
<keyword evidence="7" id="KW-1185">Reference proteome</keyword>
<evidence type="ECO:0000256" key="2">
    <source>
        <dbReference type="ARBA" id="ARBA00022801"/>
    </source>
</evidence>
<evidence type="ECO:0000256" key="4">
    <source>
        <dbReference type="ARBA" id="ARBA00025742"/>
    </source>
</evidence>
<accession>A0ABT4VPD1</accession>
<name>A0ABT4VPD1_9HYPH</name>
<reference evidence="6" key="1">
    <citation type="submission" date="2022-11" db="EMBL/GenBank/DDBJ databases">
        <title>Hoeflea poritis sp. nov., isolated from scleractinian coral Porites lutea.</title>
        <authorList>
            <person name="Zhang G."/>
            <person name="Wei Q."/>
            <person name="Cai L."/>
        </authorList>
    </citation>
    <scope>NUCLEOTIDE SEQUENCE</scope>
    <source>
        <strain evidence="6">E7-10</strain>
    </source>
</reference>
<dbReference type="PANTHER" id="PTHR42988:SF2">
    <property type="entry name" value="CYCLIC NUCLEOTIDE PHOSPHODIESTERASE CBUA0032-RELATED"/>
    <property type="match status" value="1"/>
</dbReference>
<dbReference type="SUPFAM" id="SSF56300">
    <property type="entry name" value="Metallo-dependent phosphatases"/>
    <property type="match status" value="1"/>
</dbReference>
<dbReference type="InterPro" id="IPR026575">
    <property type="entry name" value="GpdQ/CpdA-like"/>
</dbReference>
<sequence>MLKFIHLTDIHLISGGRRLYGVSPERRLHAAIDSILEEHGDADFVVFTGDQAHWGDDASYGVLSDAIGRLDMPVKVLMGNHDHRDVLLKVVPGVEADANGFVQSALDTEAGRCLFLDTKKDTATDAGEYCETRRAWLRERLEESDEPAMIFMHHPPLKLGLKGMDVIDLLDSDAFFDVLEPHIGKIRHIFFGHVHRPVSGNWRGIGFTCIRGLNHQLALDLRAPQTSVPGNFEPPVYGVVLADRDQIVAHLHEFMDRSPRFELVTPDGQDGKEYSLNMRHGDWDRMT</sequence>
<dbReference type="Pfam" id="PF00149">
    <property type="entry name" value="Metallophos"/>
    <property type="match status" value="1"/>
</dbReference>
<organism evidence="6 7">
    <name type="scientific">Hoeflea poritis</name>
    <dbReference type="NCBI Taxonomy" id="2993659"/>
    <lineage>
        <taxon>Bacteria</taxon>
        <taxon>Pseudomonadati</taxon>
        <taxon>Pseudomonadota</taxon>
        <taxon>Alphaproteobacteria</taxon>
        <taxon>Hyphomicrobiales</taxon>
        <taxon>Rhizobiaceae</taxon>
        <taxon>Hoeflea</taxon>
    </lineage>
</organism>
<dbReference type="PANTHER" id="PTHR42988">
    <property type="entry name" value="PHOSPHOHYDROLASE"/>
    <property type="match status" value="1"/>
</dbReference>
<dbReference type="Gene3D" id="3.60.21.10">
    <property type="match status" value="1"/>
</dbReference>
<dbReference type="InterPro" id="IPR004843">
    <property type="entry name" value="Calcineurin-like_PHP"/>
</dbReference>
<evidence type="ECO:0000256" key="1">
    <source>
        <dbReference type="ARBA" id="ARBA00022723"/>
    </source>
</evidence>
<dbReference type="InterPro" id="IPR050884">
    <property type="entry name" value="CNP_phosphodiesterase-III"/>
</dbReference>
<evidence type="ECO:0000313" key="6">
    <source>
        <dbReference type="EMBL" id="MDA4846573.1"/>
    </source>
</evidence>
<comment type="similarity">
    <text evidence="4">Belongs to the cyclic nucleotide phosphodiesterase class-III family.</text>
</comment>
<keyword evidence="1" id="KW-0479">Metal-binding</keyword>
<feature type="domain" description="Calcineurin-like phosphoesterase" evidence="5">
    <location>
        <begin position="2"/>
        <end position="197"/>
    </location>
</feature>
<evidence type="ECO:0000256" key="3">
    <source>
        <dbReference type="ARBA" id="ARBA00023004"/>
    </source>
</evidence>
<proteinExistence type="inferred from homology"/>
<protein>
    <submittedName>
        <fullName evidence="6">Phosphodiesterase</fullName>
    </submittedName>
</protein>
<evidence type="ECO:0000313" key="7">
    <source>
        <dbReference type="Proteomes" id="UP001148313"/>
    </source>
</evidence>
<dbReference type="RefSeq" id="WP_271090341.1">
    <property type="nucleotide sequence ID" value="NZ_JAPJZH010000008.1"/>
</dbReference>